<comment type="caution">
    <text evidence="1">The sequence shown here is derived from an EMBL/GenBank/DDBJ whole genome shotgun (WGS) entry which is preliminary data.</text>
</comment>
<protein>
    <submittedName>
        <fullName evidence="1">Uncharacterized protein</fullName>
    </submittedName>
</protein>
<reference evidence="2" key="1">
    <citation type="submission" date="2023-01" db="EMBL/GenBank/DDBJ databases">
        <title>Key to firefly adult light organ development and bioluminescence: homeobox transcription factors regulate luciferase expression and transportation to peroxisome.</title>
        <authorList>
            <person name="Fu X."/>
        </authorList>
    </citation>
    <scope>NUCLEOTIDE SEQUENCE [LARGE SCALE GENOMIC DNA]</scope>
</reference>
<accession>A0AAN7Q4Q9</accession>
<dbReference type="EMBL" id="JARPUR010000003">
    <property type="protein sequence ID" value="KAK4879800.1"/>
    <property type="molecule type" value="Genomic_DNA"/>
</dbReference>
<evidence type="ECO:0000313" key="1">
    <source>
        <dbReference type="EMBL" id="KAK4879800.1"/>
    </source>
</evidence>
<gene>
    <name evidence="1" type="ORF">RN001_007946</name>
</gene>
<keyword evidence="2" id="KW-1185">Reference proteome</keyword>
<sequence length="152" mass="17879">MEVKDTFTTHRPYLLNRVAQKSVSSIGLCEGTQNLSLREAKSFTGAIEELKINAIKENNHGEMMNCHDELYIDDSLLGNHINERGYETREVLSNQIFLVRDEMLTYRGKRYSLSDIATKWKKDCRMWLWKSDKPKIKSLRELREKLQNIKIQ</sequence>
<dbReference type="Proteomes" id="UP001353858">
    <property type="component" value="Unassembled WGS sequence"/>
</dbReference>
<organism evidence="1 2">
    <name type="scientific">Aquatica leii</name>
    <dbReference type="NCBI Taxonomy" id="1421715"/>
    <lineage>
        <taxon>Eukaryota</taxon>
        <taxon>Metazoa</taxon>
        <taxon>Ecdysozoa</taxon>
        <taxon>Arthropoda</taxon>
        <taxon>Hexapoda</taxon>
        <taxon>Insecta</taxon>
        <taxon>Pterygota</taxon>
        <taxon>Neoptera</taxon>
        <taxon>Endopterygota</taxon>
        <taxon>Coleoptera</taxon>
        <taxon>Polyphaga</taxon>
        <taxon>Elateriformia</taxon>
        <taxon>Elateroidea</taxon>
        <taxon>Lampyridae</taxon>
        <taxon>Luciolinae</taxon>
        <taxon>Aquatica</taxon>
    </lineage>
</organism>
<evidence type="ECO:0000313" key="2">
    <source>
        <dbReference type="Proteomes" id="UP001353858"/>
    </source>
</evidence>
<dbReference type="AlphaFoldDB" id="A0AAN7Q4Q9"/>
<proteinExistence type="predicted"/>
<name>A0AAN7Q4Q9_9COLE</name>